<dbReference type="PANTHER" id="PTHR28080:SF1">
    <property type="entry name" value="PEROXISOMAL BIOGENESIS FACTOR 3"/>
    <property type="match status" value="1"/>
</dbReference>
<evidence type="ECO:0000313" key="3">
    <source>
        <dbReference type="Proteomes" id="UP001497453"/>
    </source>
</evidence>
<sequence length="538" mass="59869">MLHAVVNFFRERKHGLTRTATYLGGAYLAGRYVVGQLEEVREKVMQERLARENLRRRFEQNQQDTLFTIMALLPTLGGLILDGMDVEGITQELQSQSRASKSSSEENVALPQLPRAAPQDGQEHDTRSENGSVSVISAPGQEDSATSSELAASSNSWVDQFSSVASSQGLNNQTPSSADSNARSESPKSNVGSNLSDSIMTDSSAVSYDNALVPTGQPTLQVPKTKAELWREVKMLTFTRTLTILYSTTLLSLFTHIQLSILGRSKYIQSIVQLAHDERMREQWQDSMSLTSLLWGGSDMEGLPTEDDMQEVEVITEETERKYLTLSWWILHVGWKDVGERVRKGVEEVFESVSLKTKFSANELFGLVSDVRRRVEFEVTFEGKERRINFASTLLPPTPETLHHVLLQGGIPSRQASAPDATFQSLLAETRTHLTSASFERVLEVCLDRATDMLFDDLEKNVFHENEPKSGITGWEEATASLGPETKVRLAGMLPGLARWCHSAVEGLPNELVDGLGSVREVNAFSAIIYSSYEDRFR</sequence>
<evidence type="ECO:0008006" key="4">
    <source>
        <dbReference type="Google" id="ProtNLM"/>
    </source>
</evidence>
<dbReference type="PANTHER" id="PTHR28080">
    <property type="entry name" value="PEROXISOMAL BIOGENESIS FACTOR 3"/>
    <property type="match status" value="1"/>
</dbReference>
<proteinExistence type="predicted"/>
<keyword evidence="3" id="KW-1185">Reference proteome</keyword>
<feature type="compositionally biased region" description="Polar residues" evidence="1">
    <location>
        <begin position="143"/>
        <end position="152"/>
    </location>
</feature>
<dbReference type="EMBL" id="OZ037948">
    <property type="protein sequence ID" value="CAL1710071.1"/>
    <property type="molecule type" value="Genomic_DNA"/>
</dbReference>
<dbReference type="Proteomes" id="UP001497453">
    <property type="component" value="Chromosome 5"/>
</dbReference>
<feature type="region of interest" description="Disordered" evidence="1">
    <location>
        <begin position="92"/>
        <end position="152"/>
    </location>
</feature>
<feature type="region of interest" description="Disordered" evidence="1">
    <location>
        <begin position="165"/>
        <end position="197"/>
    </location>
</feature>
<gene>
    <name evidence="2" type="ORF">GFSPODELE1_LOCUS7641</name>
</gene>
<dbReference type="InterPro" id="IPR006966">
    <property type="entry name" value="Peroxin-3"/>
</dbReference>
<dbReference type="Pfam" id="PF04882">
    <property type="entry name" value="Peroxin-3"/>
    <property type="match status" value="1"/>
</dbReference>
<organism evidence="2 3">
    <name type="scientific">Somion occarium</name>
    <dbReference type="NCBI Taxonomy" id="3059160"/>
    <lineage>
        <taxon>Eukaryota</taxon>
        <taxon>Fungi</taxon>
        <taxon>Dikarya</taxon>
        <taxon>Basidiomycota</taxon>
        <taxon>Agaricomycotina</taxon>
        <taxon>Agaricomycetes</taxon>
        <taxon>Polyporales</taxon>
        <taxon>Cerrenaceae</taxon>
        <taxon>Somion</taxon>
    </lineage>
</organism>
<name>A0ABP1DQE7_9APHY</name>
<reference evidence="3" key="1">
    <citation type="submission" date="2024-04" db="EMBL/GenBank/DDBJ databases">
        <authorList>
            <person name="Shaw F."/>
            <person name="Minotto A."/>
        </authorList>
    </citation>
    <scope>NUCLEOTIDE SEQUENCE [LARGE SCALE GENOMIC DNA]</scope>
</reference>
<protein>
    <recommendedName>
        <fullName evidence="4">Peroxisomal biogenesis factor 3</fullName>
    </recommendedName>
</protein>
<evidence type="ECO:0000313" key="2">
    <source>
        <dbReference type="EMBL" id="CAL1710071.1"/>
    </source>
</evidence>
<accession>A0ABP1DQE7</accession>
<evidence type="ECO:0000256" key="1">
    <source>
        <dbReference type="SAM" id="MobiDB-lite"/>
    </source>
</evidence>